<sequence>MSLDRSLKTGGSLDKHRNVLSRAERVAKLKGRGKFDMDSGDPLGLPKVGNRKVVAGGKAKKKGPAEEEAKK</sequence>
<organism evidence="1 2">
    <name type="scientific">Natronomicrosphaera hydrolytica</name>
    <dbReference type="NCBI Taxonomy" id="3242702"/>
    <lineage>
        <taxon>Bacteria</taxon>
        <taxon>Pseudomonadati</taxon>
        <taxon>Planctomycetota</taxon>
        <taxon>Phycisphaerae</taxon>
        <taxon>Phycisphaerales</taxon>
        <taxon>Phycisphaeraceae</taxon>
        <taxon>Natronomicrosphaera</taxon>
    </lineage>
</organism>
<dbReference type="NCBIfam" id="TIGR04137">
    <property type="entry name" value="Chlam_Ver_rRNA"/>
    <property type="match status" value="1"/>
</dbReference>
<accession>A0ABV4U0A7</accession>
<evidence type="ECO:0000313" key="2">
    <source>
        <dbReference type="Proteomes" id="UP001575105"/>
    </source>
</evidence>
<comment type="caution">
    <text evidence="1">The sequence shown here is derived from an EMBL/GenBank/DDBJ whole genome shotgun (WGS) entry which is preliminary data.</text>
</comment>
<name>A0ABV4U0A7_9BACT</name>
<dbReference type="InterPro" id="IPR026405">
    <property type="entry name" value="Chlam/Ver/Plancto_rRNA"/>
</dbReference>
<protein>
    <submittedName>
        <fullName evidence="1">Small basic protein</fullName>
    </submittedName>
</protein>
<evidence type="ECO:0000313" key="1">
    <source>
        <dbReference type="EMBL" id="MFA9477031.1"/>
    </source>
</evidence>
<proteinExistence type="predicted"/>
<reference evidence="1 2" key="1">
    <citation type="submission" date="2024-08" db="EMBL/GenBank/DDBJ databases">
        <title>Whole-genome sequencing of halo(alkali)philic microorganisms from hypersaline lakes.</title>
        <authorList>
            <person name="Sorokin D.Y."/>
            <person name="Merkel A.Y."/>
            <person name="Messina E."/>
            <person name="Yakimov M."/>
        </authorList>
    </citation>
    <scope>NUCLEOTIDE SEQUENCE [LARGE SCALE GENOMIC DNA]</scope>
    <source>
        <strain evidence="1 2">AB-hyl4</strain>
    </source>
</reference>
<dbReference type="RefSeq" id="WP_425343954.1">
    <property type="nucleotide sequence ID" value="NZ_JBGUBD010000001.1"/>
</dbReference>
<dbReference type="Proteomes" id="UP001575105">
    <property type="component" value="Unassembled WGS sequence"/>
</dbReference>
<dbReference type="EMBL" id="JBGUBD010000001">
    <property type="protein sequence ID" value="MFA9477031.1"/>
    <property type="molecule type" value="Genomic_DNA"/>
</dbReference>
<keyword evidence="2" id="KW-1185">Reference proteome</keyword>
<gene>
    <name evidence="1" type="ORF">ACERK3_01865</name>
</gene>